<evidence type="ECO:0000256" key="3">
    <source>
        <dbReference type="ARBA" id="ARBA00022475"/>
    </source>
</evidence>
<feature type="transmembrane region" description="Helical" evidence="7">
    <location>
        <begin position="333"/>
        <end position="355"/>
    </location>
</feature>
<dbReference type="OrthoDB" id="569695at2"/>
<evidence type="ECO:0000256" key="7">
    <source>
        <dbReference type="SAM" id="Phobius"/>
    </source>
</evidence>
<keyword evidence="3" id="KW-1003">Cell membrane</keyword>
<feature type="domain" description="Acyltransferase 3" evidence="8">
    <location>
        <begin position="20"/>
        <end position="351"/>
    </location>
</feature>
<organism evidence="9 10">
    <name type="scientific">Acidaminobacter hydrogenoformans DSM 2784</name>
    <dbReference type="NCBI Taxonomy" id="1120920"/>
    <lineage>
        <taxon>Bacteria</taxon>
        <taxon>Bacillati</taxon>
        <taxon>Bacillota</taxon>
        <taxon>Clostridia</taxon>
        <taxon>Peptostreptococcales</taxon>
        <taxon>Acidaminobacteraceae</taxon>
        <taxon>Acidaminobacter</taxon>
    </lineage>
</organism>
<feature type="transmembrane region" description="Helical" evidence="7">
    <location>
        <begin position="61"/>
        <end position="81"/>
    </location>
</feature>
<sequence>MSGLHVVKKPAPGERERSPALDLLKIVACVLVVVIHTTASGVTGYLPGSWLQRLAIGVNSFSQFAVPAFIFASGFGLAARYRGKEQVEGLLGFWGRRIETVLLPYLIWSLIYLILQQRFLGICYGAAGMVKLILNGGAFYHLYFMVILIQLYLVFPLLLALRRRFGGGLWDKARPEGDRGFAFSFDIAIVAVLYLLYAFWLRRYVPSSDRFFMTYLPFFYAGMVAFERPPRATLLTAFGIAGAVAFADYLVGRLAVFKSITPMTMLSMPLAWEVYSLSIVMLLLAWFKAVNINEKLGGWVSRLSGVTFDVYLAHPLILFFISRWSRAANLQSLTLEIVLGFVLGLTVPALVRLGYNEVEERFKKRKKEEDKG</sequence>
<feature type="transmembrane region" description="Helical" evidence="7">
    <location>
        <begin position="139"/>
        <end position="161"/>
    </location>
</feature>
<feature type="transmembrane region" description="Helical" evidence="7">
    <location>
        <begin position="270"/>
        <end position="287"/>
    </location>
</feature>
<dbReference type="GO" id="GO:0009246">
    <property type="term" value="P:enterobacterial common antigen biosynthetic process"/>
    <property type="evidence" value="ECO:0007669"/>
    <property type="project" value="TreeGrafter"/>
</dbReference>
<evidence type="ECO:0000256" key="6">
    <source>
        <dbReference type="ARBA" id="ARBA00023136"/>
    </source>
</evidence>
<dbReference type="GO" id="GO:0005886">
    <property type="term" value="C:plasma membrane"/>
    <property type="evidence" value="ECO:0007669"/>
    <property type="project" value="UniProtKB-SubCell"/>
</dbReference>
<gene>
    <name evidence="9" type="ORF">SAMN03080599_01592</name>
</gene>
<evidence type="ECO:0000313" key="9">
    <source>
        <dbReference type="EMBL" id="SCZ79096.1"/>
    </source>
</evidence>
<dbReference type="RefSeq" id="WP_092590370.1">
    <property type="nucleotide sequence ID" value="NZ_FMWL01000006.1"/>
</dbReference>
<dbReference type="STRING" id="1120920.SAMN03080599_01592"/>
<dbReference type="PANTHER" id="PTHR40074">
    <property type="entry name" value="O-ACETYLTRANSFERASE WECH"/>
    <property type="match status" value="1"/>
</dbReference>
<dbReference type="GO" id="GO:0016413">
    <property type="term" value="F:O-acetyltransferase activity"/>
    <property type="evidence" value="ECO:0007669"/>
    <property type="project" value="TreeGrafter"/>
</dbReference>
<dbReference type="EMBL" id="FMWL01000006">
    <property type="protein sequence ID" value="SCZ79096.1"/>
    <property type="molecule type" value="Genomic_DNA"/>
</dbReference>
<keyword evidence="10" id="KW-1185">Reference proteome</keyword>
<evidence type="ECO:0000256" key="1">
    <source>
        <dbReference type="ARBA" id="ARBA00004651"/>
    </source>
</evidence>
<evidence type="ECO:0000313" key="10">
    <source>
        <dbReference type="Proteomes" id="UP000199208"/>
    </source>
</evidence>
<feature type="transmembrane region" description="Helical" evidence="7">
    <location>
        <begin position="181"/>
        <end position="199"/>
    </location>
</feature>
<evidence type="ECO:0000256" key="4">
    <source>
        <dbReference type="ARBA" id="ARBA00022692"/>
    </source>
</evidence>
<feature type="transmembrane region" description="Helical" evidence="7">
    <location>
        <begin position="299"/>
        <end position="321"/>
    </location>
</feature>
<dbReference type="Pfam" id="PF01757">
    <property type="entry name" value="Acyl_transf_3"/>
    <property type="match status" value="1"/>
</dbReference>
<dbReference type="InterPro" id="IPR002656">
    <property type="entry name" value="Acyl_transf_3_dom"/>
</dbReference>
<evidence type="ECO:0000256" key="2">
    <source>
        <dbReference type="ARBA" id="ARBA00007400"/>
    </source>
</evidence>
<dbReference type="PANTHER" id="PTHR40074:SF2">
    <property type="entry name" value="O-ACETYLTRANSFERASE WECH"/>
    <property type="match status" value="1"/>
</dbReference>
<keyword evidence="4 7" id="KW-0812">Transmembrane</keyword>
<protein>
    <submittedName>
        <fullName evidence="9">Surface polysaccharide O-acyltransferase, integral membrane enzyme</fullName>
    </submittedName>
</protein>
<dbReference type="Proteomes" id="UP000199208">
    <property type="component" value="Unassembled WGS sequence"/>
</dbReference>
<feature type="transmembrane region" description="Helical" evidence="7">
    <location>
        <begin position="211"/>
        <end position="226"/>
    </location>
</feature>
<feature type="transmembrane region" description="Helical" evidence="7">
    <location>
        <begin position="233"/>
        <end position="250"/>
    </location>
</feature>
<keyword evidence="9" id="KW-0012">Acyltransferase</keyword>
<reference evidence="9 10" key="1">
    <citation type="submission" date="2016-10" db="EMBL/GenBank/DDBJ databases">
        <authorList>
            <person name="de Groot N.N."/>
        </authorList>
    </citation>
    <scope>NUCLEOTIDE SEQUENCE [LARGE SCALE GENOMIC DNA]</scope>
    <source>
        <strain evidence="9 10">DSM 2784</strain>
    </source>
</reference>
<evidence type="ECO:0000256" key="5">
    <source>
        <dbReference type="ARBA" id="ARBA00022989"/>
    </source>
</evidence>
<comment type="similarity">
    <text evidence="2">Belongs to the acyltransferase 3 family.</text>
</comment>
<feature type="transmembrane region" description="Helical" evidence="7">
    <location>
        <begin position="21"/>
        <end position="41"/>
    </location>
</feature>
<dbReference type="AlphaFoldDB" id="A0A1G5RYL7"/>
<keyword evidence="9" id="KW-0808">Transferase</keyword>
<evidence type="ECO:0000259" key="8">
    <source>
        <dbReference type="Pfam" id="PF01757"/>
    </source>
</evidence>
<comment type="subcellular location">
    <subcellularLocation>
        <location evidence="1">Cell membrane</location>
        <topology evidence="1">Multi-pass membrane protein</topology>
    </subcellularLocation>
</comment>
<feature type="transmembrane region" description="Helical" evidence="7">
    <location>
        <begin position="102"/>
        <end position="127"/>
    </location>
</feature>
<accession>A0A1G5RYL7</accession>
<keyword evidence="6 7" id="KW-0472">Membrane</keyword>
<keyword evidence="5 7" id="KW-1133">Transmembrane helix</keyword>
<proteinExistence type="inferred from homology"/>
<name>A0A1G5RYL7_9FIRM</name>